<feature type="transmembrane region" description="Helical" evidence="5">
    <location>
        <begin position="345"/>
        <end position="363"/>
    </location>
</feature>
<gene>
    <name evidence="7" type="ORF">EDF62_3152</name>
</gene>
<evidence type="ECO:0000313" key="7">
    <source>
        <dbReference type="EMBL" id="TDP89854.1"/>
    </source>
</evidence>
<feature type="transmembrane region" description="Helical" evidence="5">
    <location>
        <begin position="384"/>
        <end position="402"/>
    </location>
</feature>
<dbReference type="PANTHER" id="PTHR37422">
    <property type="entry name" value="TEICHURONIC ACID BIOSYNTHESIS PROTEIN TUAE"/>
    <property type="match status" value="1"/>
</dbReference>
<comment type="subcellular location">
    <subcellularLocation>
        <location evidence="1">Membrane</location>
        <topology evidence="1">Multi-pass membrane protein</topology>
    </subcellularLocation>
</comment>
<dbReference type="InterPro" id="IPR007016">
    <property type="entry name" value="O-antigen_ligase-rel_domated"/>
</dbReference>
<keyword evidence="7" id="KW-0436">Ligase</keyword>
<dbReference type="EMBL" id="SNYA01000008">
    <property type="protein sequence ID" value="TDP89854.1"/>
    <property type="molecule type" value="Genomic_DNA"/>
</dbReference>
<organism evidence="7 8">
    <name type="scientific">Leucobacter luti</name>
    <dbReference type="NCBI Taxonomy" id="340320"/>
    <lineage>
        <taxon>Bacteria</taxon>
        <taxon>Bacillati</taxon>
        <taxon>Actinomycetota</taxon>
        <taxon>Actinomycetes</taxon>
        <taxon>Micrococcales</taxon>
        <taxon>Microbacteriaceae</taxon>
        <taxon>Leucobacter</taxon>
    </lineage>
</organism>
<name>A0A4R6RSX3_9MICO</name>
<dbReference type="PANTHER" id="PTHR37422:SF13">
    <property type="entry name" value="LIPOPOLYSACCHARIDE BIOSYNTHESIS PROTEIN PA4999-RELATED"/>
    <property type="match status" value="1"/>
</dbReference>
<evidence type="ECO:0000256" key="2">
    <source>
        <dbReference type="ARBA" id="ARBA00022692"/>
    </source>
</evidence>
<evidence type="ECO:0000313" key="8">
    <source>
        <dbReference type="Proteomes" id="UP000295601"/>
    </source>
</evidence>
<feature type="transmembrane region" description="Helical" evidence="5">
    <location>
        <begin position="90"/>
        <end position="109"/>
    </location>
</feature>
<dbReference type="InterPro" id="IPR051533">
    <property type="entry name" value="WaaL-like"/>
</dbReference>
<dbReference type="GO" id="GO:0016874">
    <property type="term" value="F:ligase activity"/>
    <property type="evidence" value="ECO:0007669"/>
    <property type="project" value="UniProtKB-KW"/>
</dbReference>
<keyword evidence="4 5" id="KW-0472">Membrane</keyword>
<evidence type="ECO:0000256" key="1">
    <source>
        <dbReference type="ARBA" id="ARBA00004141"/>
    </source>
</evidence>
<feature type="transmembrane region" description="Helical" evidence="5">
    <location>
        <begin position="255"/>
        <end position="275"/>
    </location>
</feature>
<keyword evidence="8" id="KW-1185">Reference proteome</keyword>
<feature type="transmembrane region" description="Helical" evidence="5">
    <location>
        <begin position="7"/>
        <end position="27"/>
    </location>
</feature>
<dbReference type="GO" id="GO:0016020">
    <property type="term" value="C:membrane"/>
    <property type="evidence" value="ECO:0007669"/>
    <property type="project" value="UniProtKB-SubCell"/>
</dbReference>
<evidence type="ECO:0000256" key="5">
    <source>
        <dbReference type="SAM" id="Phobius"/>
    </source>
</evidence>
<feature type="transmembrane region" description="Helical" evidence="5">
    <location>
        <begin position="33"/>
        <end position="52"/>
    </location>
</feature>
<dbReference type="AlphaFoldDB" id="A0A4R6RSX3"/>
<sequence length="463" mass="51701">MADSRTRLGVSAYAIGVFVLTLGSNGVRNIVGWWGFLAIAGALTGIGIWIFLREKPERFRWYRLPSPLYWFLTLAVVSIIWSQYRFESVLGVLAQIATTILAIVLAYVLTWHEVLRTLGTALRWIIGASFAFELWVSIFVREPVFQNFIDRPEAGEKISKLLYWSRDLLFSGGPIQGIVASSVLFGFIGLLGLIVFGIQLRAGLVGRFTGWVWVVAAAAVILLTRGATVWVALLAVFIALTLALWARRLGPEGRVPLYIVGAALFAAALGLVLFARDFVFGLLGKSGDMTGRLETWQRVIDLAEQRPWFGWGWVSYWAPWAEPFKSLDSKAGIPVMSAHNAWLDVWFQLGIAGLLAFVPLVLLTMWRVWFRAVDAPRRGFGPPLPYATSALWPFLVIVALLVQSLTESRLLIEGNWVLLVLIAVKSRYDFQLPSLDAEPRKQPWRRIPIPRDPVTGAIPTSPR</sequence>
<comment type="caution">
    <text evidence="7">The sequence shown here is derived from an EMBL/GenBank/DDBJ whole genome shotgun (WGS) entry which is preliminary data.</text>
</comment>
<feature type="transmembrane region" description="Helical" evidence="5">
    <location>
        <begin position="204"/>
        <end position="223"/>
    </location>
</feature>
<protein>
    <submittedName>
        <fullName evidence="7">O-antigen ligase</fullName>
    </submittedName>
</protein>
<evidence type="ECO:0000256" key="3">
    <source>
        <dbReference type="ARBA" id="ARBA00022989"/>
    </source>
</evidence>
<dbReference type="OrthoDB" id="1118146at2"/>
<reference evidence="7 8" key="1">
    <citation type="submission" date="2019-03" db="EMBL/GenBank/DDBJ databases">
        <title>Genomic analyses of the natural microbiome of Caenorhabditis elegans.</title>
        <authorList>
            <person name="Samuel B."/>
        </authorList>
    </citation>
    <scope>NUCLEOTIDE SEQUENCE [LARGE SCALE GENOMIC DNA]</scope>
    <source>
        <strain evidence="7 8">JUb18</strain>
    </source>
</reference>
<feature type="transmembrane region" description="Helical" evidence="5">
    <location>
        <begin position="175"/>
        <end position="197"/>
    </location>
</feature>
<keyword evidence="2 5" id="KW-0812">Transmembrane</keyword>
<dbReference type="Pfam" id="PF04932">
    <property type="entry name" value="Wzy_C"/>
    <property type="match status" value="1"/>
</dbReference>
<feature type="domain" description="O-antigen ligase-related" evidence="6">
    <location>
        <begin position="214"/>
        <end position="358"/>
    </location>
</feature>
<feature type="transmembrane region" description="Helical" evidence="5">
    <location>
        <begin position="229"/>
        <end position="246"/>
    </location>
</feature>
<evidence type="ECO:0000256" key="4">
    <source>
        <dbReference type="ARBA" id="ARBA00023136"/>
    </source>
</evidence>
<keyword evidence="3 5" id="KW-1133">Transmembrane helix</keyword>
<accession>A0A4R6RSX3</accession>
<evidence type="ECO:0000259" key="6">
    <source>
        <dbReference type="Pfam" id="PF04932"/>
    </source>
</evidence>
<proteinExistence type="predicted"/>
<dbReference type="RefSeq" id="WP_133617689.1">
    <property type="nucleotide sequence ID" value="NZ_CP080492.1"/>
</dbReference>
<feature type="transmembrane region" description="Helical" evidence="5">
    <location>
        <begin position="121"/>
        <end position="140"/>
    </location>
</feature>
<dbReference type="Proteomes" id="UP000295601">
    <property type="component" value="Unassembled WGS sequence"/>
</dbReference>
<feature type="transmembrane region" description="Helical" evidence="5">
    <location>
        <begin position="64"/>
        <end position="84"/>
    </location>
</feature>